<feature type="domain" description="HTH iclR-type" evidence="4">
    <location>
        <begin position="40"/>
        <end position="102"/>
    </location>
</feature>
<evidence type="ECO:0000313" key="7">
    <source>
        <dbReference type="Proteomes" id="UP001501671"/>
    </source>
</evidence>
<reference evidence="7" key="1">
    <citation type="journal article" date="2019" name="Int. J. Syst. Evol. Microbiol.">
        <title>The Global Catalogue of Microorganisms (GCM) 10K type strain sequencing project: providing services to taxonomists for standard genome sequencing and annotation.</title>
        <authorList>
            <consortium name="The Broad Institute Genomics Platform"/>
            <consortium name="The Broad Institute Genome Sequencing Center for Infectious Disease"/>
            <person name="Wu L."/>
            <person name="Ma J."/>
        </authorList>
    </citation>
    <scope>NUCLEOTIDE SEQUENCE [LARGE SCALE GENOMIC DNA]</scope>
    <source>
        <strain evidence="7">JCM 17666</strain>
    </source>
</reference>
<protein>
    <submittedName>
        <fullName evidence="6">Helix-turn-helix domain-containing protein</fullName>
    </submittedName>
</protein>
<dbReference type="PROSITE" id="PS51078">
    <property type="entry name" value="ICLR_ED"/>
    <property type="match status" value="1"/>
</dbReference>
<dbReference type="InterPro" id="IPR014757">
    <property type="entry name" value="Tscrpt_reg_IclR_C"/>
</dbReference>
<dbReference type="InterPro" id="IPR029016">
    <property type="entry name" value="GAF-like_dom_sf"/>
</dbReference>
<dbReference type="Gene3D" id="1.10.10.10">
    <property type="entry name" value="Winged helix-like DNA-binding domain superfamily/Winged helix DNA-binding domain"/>
    <property type="match status" value="1"/>
</dbReference>
<organism evidence="6 7">
    <name type="scientific">Pigmentiphaga soli</name>
    <dbReference type="NCBI Taxonomy" id="1007095"/>
    <lineage>
        <taxon>Bacteria</taxon>
        <taxon>Pseudomonadati</taxon>
        <taxon>Pseudomonadota</taxon>
        <taxon>Betaproteobacteria</taxon>
        <taxon>Burkholderiales</taxon>
        <taxon>Alcaligenaceae</taxon>
        <taxon>Pigmentiphaga</taxon>
    </lineage>
</organism>
<evidence type="ECO:0000259" key="5">
    <source>
        <dbReference type="PROSITE" id="PS51078"/>
    </source>
</evidence>
<dbReference type="PANTHER" id="PTHR30136">
    <property type="entry name" value="HELIX-TURN-HELIX TRANSCRIPTIONAL REGULATOR, ICLR FAMILY"/>
    <property type="match status" value="1"/>
</dbReference>
<sequence>MAYGLRAVAGMPPHMTASGAGMMRAGSRADTRFPGASPSNRSLERGLRILRVFRPGASLRGNNEIAERAGLPRSTVSRLTQTLVACGFLEHDRTADAYRLGPAVLSLAEAFIAGSDVLLVAVPLMRRVSEELQVNVGLAMADGDEMVYLHAFRRNCVGMPRHVTTGHRTPVELTSLGRAHLATLGEPDLDRFLEGLRPRYADRWERLEQDIRESVRQVHEMGYCQVNWLPGVTSIATSIRLRSGVVYFINISVSTKLFGQQQVAGQLVPELLGMADAIRQGLDSADSRAAV</sequence>
<keyword evidence="1" id="KW-0805">Transcription regulation</keyword>
<evidence type="ECO:0000259" key="4">
    <source>
        <dbReference type="PROSITE" id="PS51077"/>
    </source>
</evidence>
<dbReference type="Proteomes" id="UP001501671">
    <property type="component" value="Unassembled WGS sequence"/>
</dbReference>
<accession>A0ABP8H9H2</accession>
<dbReference type="SUPFAM" id="SSF46785">
    <property type="entry name" value="Winged helix' DNA-binding domain"/>
    <property type="match status" value="1"/>
</dbReference>
<keyword evidence="7" id="KW-1185">Reference proteome</keyword>
<comment type="caution">
    <text evidence="6">The sequence shown here is derived from an EMBL/GenBank/DDBJ whole genome shotgun (WGS) entry which is preliminary data.</text>
</comment>
<keyword evidence="3" id="KW-0804">Transcription</keyword>
<gene>
    <name evidence="6" type="ORF">GCM10023144_30320</name>
</gene>
<dbReference type="EMBL" id="BAABFO010000014">
    <property type="protein sequence ID" value="GAA4336222.1"/>
    <property type="molecule type" value="Genomic_DNA"/>
</dbReference>
<dbReference type="InterPro" id="IPR005471">
    <property type="entry name" value="Tscrpt_reg_IclR_N"/>
</dbReference>
<evidence type="ECO:0000256" key="1">
    <source>
        <dbReference type="ARBA" id="ARBA00023015"/>
    </source>
</evidence>
<evidence type="ECO:0000256" key="3">
    <source>
        <dbReference type="ARBA" id="ARBA00023163"/>
    </source>
</evidence>
<dbReference type="Gene3D" id="3.30.450.40">
    <property type="match status" value="1"/>
</dbReference>
<dbReference type="SUPFAM" id="SSF55781">
    <property type="entry name" value="GAF domain-like"/>
    <property type="match status" value="1"/>
</dbReference>
<dbReference type="PANTHER" id="PTHR30136:SF33">
    <property type="entry name" value="TRANSCRIPTIONAL REGULATORY PROTEIN"/>
    <property type="match status" value="1"/>
</dbReference>
<name>A0ABP8H9H2_9BURK</name>
<dbReference type="SMART" id="SM00346">
    <property type="entry name" value="HTH_ICLR"/>
    <property type="match status" value="1"/>
</dbReference>
<dbReference type="PROSITE" id="PS51077">
    <property type="entry name" value="HTH_ICLR"/>
    <property type="match status" value="1"/>
</dbReference>
<keyword evidence="2" id="KW-0238">DNA-binding</keyword>
<feature type="domain" description="IclR-ED" evidence="5">
    <location>
        <begin position="103"/>
        <end position="284"/>
    </location>
</feature>
<dbReference type="Pfam" id="PF01614">
    <property type="entry name" value="IclR_C"/>
    <property type="match status" value="1"/>
</dbReference>
<evidence type="ECO:0000256" key="2">
    <source>
        <dbReference type="ARBA" id="ARBA00023125"/>
    </source>
</evidence>
<proteinExistence type="predicted"/>
<dbReference type="InterPro" id="IPR050707">
    <property type="entry name" value="HTH_MetabolicPath_Reg"/>
</dbReference>
<dbReference type="Pfam" id="PF09339">
    <property type="entry name" value="HTH_IclR"/>
    <property type="match status" value="1"/>
</dbReference>
<dbReference type="InterPro" id="IPR036390">
    <property type="entry name" value="WH_DNA-bd_sf"/>
</dbReference>
<evidence type="ECO:0000313" key="6">
    <source>
        <dbReference type="EMBL" id="GAA4336222.1"/>
    </source>
</evidence>
<dbReference type="InterPro" id="IPR036388">
    <property type="entry name" value="WH-like_DNA-bd_sf"/>
</dbReference>